<gene>
    <name evidence="2" type="ORF">RhiirC2_320234</name>
</gene>
<dbReference type="EMBL" id="LLXL01000342">
    <property type="protein sequence ID" value="PKK73860.1"/>
    <property type="molecule type" value="Genomic_DNA"/>
</dbReference>
<dbReference type="AlphaFoldDB" id="A0A2N1NJ48"/>
<comment type="caution">
    <text evidence="2">The sequence shown here is derived from an EMBL/GenBank/DDBJ whole genome shotgun (WGS) entry which is preliminary data.</text>
</comment>
<keyword evidence="1" id="KW-0472">Membrane</keyword>
<evidence type="ECO:0000256" key="1">
    <source>
        <dbReference type="SAM" id="Phobius"/>
    </source>
</evidence>
<dbReference type="Proteomes" id="UP000233469">
    <property type="component" value="Unassembled WGS sequence"/>
</dbReference>
<evidence type="ECO:0000313" key="3">
    <source>
        <dbReference type="Proteomes" id="UP000233469"/>
    </source>
</evidence>
<reference evidence="2 3" key="2">
    <citation type="submission" date="2017-10" db="EMBL/GenBank/DDBJ databases">
        <title>Extensive intraspecific genome diversity in a model arbuscular mycorrhizal fungus.</title>
        <authorList>
            <person name="Chen E.C.H."/>
            <person name="Morin E."/>
            <person name="Baudet D."/>
            <person name="Noel J."/>
            <person name="Ndikumana S."/>
            <person name="Charron P."/>
            <person name="St-Onge C."/>
            <person name="Giorgi J."/>
            <person name="Grigoriev I.V."/>
            <person name="Roux C."/>
            <person name="Martin F.M."/>
            <person name="Corradi N."/>
        </authorList>
    </citation>
    <scope>NUCLEOTIDE SEQUENCE [LARGE SCALE GENOMIC DNA]</scope>
    <source>
        <strain evidence="2 3">C2</strain>
    </source>
</reference>
<protein>
    <submittedName>
        <fullName evidence="2">Uncharacterized protein</fullName>
    </submittedName>
</protein>
<dbReference type="VEuPathDB" id="FungiDB:FUN_023352"/>
<reference evidence="2 3" key="1">
    <citation type="submission" date="2016-04" db="EMBL/GenBank/DDBJ databases">
        <title>Genome analyses suggest a sexual origin of heterokaryosis in a supposedly ancient asexual fungus.</title>
        <authorList>
            <person name="Ropars J."/>
            <person name="Sedzielewska K."/>
            <person name="Noel J."/>
            <person name="Charron P."/>
            <person name="Farinelli L."/>
            <person name="Marton T."/>
            <person name="Kruger M."/>
            <person name="Pelin A."/>
            <person name="Brachmann A."/>
            <person name="Corradi N."/>
        </authorList>
    </citation>
    <scope>NUCLEOTIDE SEQUENCE [LARGE SCALE GENOMIC DNA]</scope>
    <source>
        <strain evidence="2 3">C2</strain>
    </source>
</reference>
<evidence type="ECO:0000313" key="2">
    <source>
        <dbReference type="EMBL" id="PKK73860.1"/>
    </source>
</evidence>
<organism evidence="2 3">
    <name type="scientific">Rhizophagus irregularis</name>
    <dbReference type="NCBI Taxonomy" id="588596"/>
    <lineage>
        <taxon>Eukaryota</taxon>
        <taxon>Fungi</taxon>
        <taxon>Fungi incertae sedis</taxon>
        <taxon>Mucoromycota</taxon>
        <taxon>Glomeromycotina</taxon>
        <taxon>Glomeromycetes</taxon>
        <taxon>Glomerales</taxon>
        <taxon>Glomeraceae</taxon>
        <taxon>Rhizophagus</taxon>
    </lineage>
</organism>
<name>A0A2N1NJ48_9GLOM</name>
<accession>A0A2N1NJ48</accession>
<keyword evidence="1" id="KW-0812">Transmembrane</keyword>
<keyword evidence="1" id="KW-1133">Transmembrane helix</keyword>
<proteinExistence type="predicted"/>
<feature type="transmembrane region" description="Helical" evidence="1">
    <location>
        <begin position="25"/>
        <end position="48"/>
    </location>
</feature>
<sequence>MICNACNICFQFKTKYLRLTNQHYFIIYIMKYGASKFALCISFFFIILELNQHTIFTMVVPKCNCTCCTYHMF</sequence>